<dbReference type="SUPFAM" id="SSF55811">
    <property type="entry name" value="Nudix"/>
    <property type="match status" value="1"/>
</dbReference>
<evidence type="ECO:0000313" key="17">
    <source>
        <dbReference type="Proteomes" id="UP000182160"/>
    </source>
</evidence>
<keyword evidence="5 13" id="KW-0479">Metal-binding</keyword>
<dbReference type="PANTHER" id="PTHR11839">
    <property type="entry name" value="UDP/ADP-SUGAR PYROPHOSPHATASE"/>
    <property type="match status" value="1"/>
</dbReference>
<accession>A0A1H7V1Y8</accession>
<organism evidence="16 17">
    <name type="scientific">Roseovarius tolerans</name>
    <dbReference type="NCBI Taxonomy" id="74031"/>
    <lineage>
        <taxon>Bacteria</taxon>
        <taxon>Pseudomonadati</taxon>
        <taxon>Pseudomonadota</taxon>
        <taxon>Alphaproteobacteria</taxon>
        <taxon>Rhodobacterales</taxon>
        <taxon>Roseobacteraceae</taxon>
        <taxon>Roseovarius</taxon>
    </lineage>
</organism>
<evidence type="ECO:0000256" key="12">
    <source>
        <dbReference type="ARBA" id="ARBA00049546"/>
    </source>
</evidence>
<evidence type="ECO:0000256" key="5">
    <source>
        <dbReference type="ARBA" id="ARBA00022723"/>
    </source>
</evidence>
<feature type="domain" description="Nudix hydrolase" evidence="15">
    <location>
        <begin position="215"/>
        <end position="355"/>
    </location>
</feature>
<evidence type="ECO:0000256" key="2">
    <source>
        <dbReference type="ARBA" id="ARBA00007482"/>
    </source>
</evidence>
<evidence type="ECO:0000256" key="8">
    <source>
        <dbReference type="ARBA" id="ARBA00025164"/>
    </source>
</evidence>
<dbReference type="GO" id="GO:0046872">
    <property type="term" value="F:metal ion binding"/>
    <property type="evidence" value="ECO:0007669"/>
    <property type="project" value="UniProtKB-KW"/>
</dbReference>
<dbReference type="CDD" id="cd24155">
    <property type="entry name" value="NUDIX_ADPRase"/>
    <property type="match status" value="1"/>
</dbReference>
<dbReference type="InterPro" id="IPR004385">
    <property type="entry name" value="NDP_pyrophosphatase"/>
</dbReference>
<keyword evidence="7 13" id="KW-0460">Magnesium</keyword>
<dbReference type="AlphaFoldDB" id="A0A1H7V1Y8"/>
<evidence type="ECO:0000256" key="6">
    <source>
        <dbReference type="ARBA" id="ARBA00022801"/>
    </source>
</evidence>
<dbReference type="GO" id="GO:0006753">
    <property type="term" value="P:nucleoside phosphate metabolic process"/>
    <property type="evidence" value="ECO:0007669"/>
    <property type="project" value="TreeGrafter"/>
</dbReference>
<dbReference type="Pfam" id="PF00293">
    <property type="entry name" value="NUDIX"/>
    <property type="match status" value="1"/>
</dbReference>
<evidence type="ECO:0000256" key="9">
    <source>
        <dbReference type="ARBA" id="ARBA00030162"/>
    </source>
</evidence>
<evidence type="ECO:0000256" key="10">
    <source>
        <dbReference type="ARBA" id="ARBA00030308"/>
    </source>
</evidence>
<comment type="catalytic activity">
    <reaction evidence="12">
        <text>ADP-D-ribose + H2O = D-ribose 5-phosphate + AMP + 2 H(+)</text>
        <dbReference type="Rhea" id="RHEA:10412"/>
        <dbReference type="ChEBI" id="CHEBI:15377"/>
        <dbReference type="ChEBI" id="CHEBI:15378"/>
        <dbReference type="ChEBI" id="CHEBI:57967"/>
        <dbReference type="ChEBI" id="CHEBI:78346"/>
        <dbReference type="ChEBI" id="CHEBI:456215"/>
        <dbReference type="EC" id="3.6.1.13"/>
    </reaction>
</comment>
<name>A0A1H7V1Y8_9RHOB</name>
<dbReference type="GO" id="GO:0005829">
    <property type="term" value="C:cytosol"/>
    <property type="evidence" value="ECO:0007669"/>
    <property type="project" value="TreeGrafter"/>
</dbReference>
<feature type="binding site" evidence="13">
    <location>
        <position position="277"/>
    </location>
    <ligand>
        <name>Mg(2+)</name>
        <dbReference type="ChEBI" id="CHEBI:18420"/>
        <label>1</label>
    </ligand>
</feature>
<evidence type="ECO:0000256" key="3">
    <source>
        <dbReference type="ARBA" id="ARBA00012453"/>
    </source>
</evidence>
<evidence type="ECO:0000313" key="16">
    <source>
        <dbReference type="EMBL" id="SEM02717.1"/>
    </source>
</evidence>
<proteinExistence type="inferred from homology"/>
<comment type="similarity">
    <text evidence="2">Belongs to the Nudix hydrolase family. NudF subfamily.</text>
</comment>
<comment type="cofactor">
    <cofactor evidence="1 13">
        <name>Mg(2+)</name>
        <dbReference type="ChEBI" id="CHEBI:18420"/>
    </cofactor>
</comment>
<dbReference type="GO" id="GO:0019144">
    <property type="term" value="F:ADP-sugar diphosphatase activity"/>
    <property type="evidence" value="ECO:0007669"/>
    <property type="project" value="TreeGrafter"/>
</dbReference>
<reference evidence="16 17" key="1">
    <citation type="submission" date="2016-10" db="EMBL/GenBank/DDBJ databases">
        <authorList>
            <person name="de Groot N.N."/>
        </authorList>
    </citation>
    <scope>NUCLEOTIDE SEQUENCE [LARGE SCALE GENOMIC DNA]</scope>
    <source>
        <strain evidence="16 17">DSM 11457</strain>
    </source>
</reference>
<feature type="short sequence motif" description="Nudix box" evidence="14">
    <location>
        <begin position="258"/>
        <end position="280"/>
    </location>
</feature>
<dbReference type="GO" id="GO:0047631">
    <property type="term" value="F:ADP-ribose diphosphatase activity"/>
    <property type="evidence" value="ECO:0007669"/>
    <property type="project" value="UniProtKB-EC"/>
</dbReference>
<dbReference type="InterPro" id="IPR000086">
    <property type="entry name" value="NUDIX_hydrolase_dom"/>
</dbReference>
<comment type="function">
    <text evidence="8">Acts on ADP-mannose and ADP-glucose as well as ADP-ribose. Prevents glycogen biosynthesis. The reaction catalyzed by this enzyme is a limiting step of the gluconeogenic process.</text>
</comment>
<dbReference type="InterPro" id="IPR015797">
    <property type="entry name" value="NUDIX_hydrolase-like_dom_sf"/>
</dbReference>
<keyword evidence="6" id="KW-0378">Hydrolase</keyword>
<dbReference type="Proteomes" id="UP000182160">
    <property type="component" value="Unassembled WGS sequence"/>
</dbReference>
<gene>
    <name evidence="16" type="ORF">SAMN04488077_101334</name>
</gene>
<evidence type="ECO:0000256" key="4">
    <source>
        <dbReference type="ARBA" id="ARBA00013297"/>
    </source>
</evidence>
<dbReference type="EMBL" id="FOBO01000001">
    <property type="protein sequence ID" value="SEM02717.1"/>
    <property type="molecule type" value="Genomic_DNA"/>
</dbReference>
<dbReference type="EC" id="3.6.1.13" evidence="3"/>
<protein>
    <recommendedName>
        <fullName evidence="4">ADP-ribose pyrophosphatase</fullName>
        <ecNumber evidence="3">3.6.1.13</ecNumber>
    </recommendedName>
    <alternativeName>
        <fullName evidence="9">ADP-ribose diphosphatase</fullName>
    </alternativeName>
    <alternativeName>
        <fullName evidence="11">ADP-ribose phosphohydrolase</fullName>
    </alternativeName>
    <alternativeName>
        <fullName evidence="10">Adenosine diphosphoribose pyrophosphatase</fullName>
    </alternativeName>
</protein>
<feature type="binding site" evidence="13">
    <location>
        <position position="326"/>
    </location>
    <ligand>
        <name>Mg(2+)</name>
        <dbReference type="ChEBI" id="CHEBI:18420"/>
        <label>1</label>
    </ligand>
</feature>
<evidence type="ECO:0000256" key="1">
    <source>
        <dbReference type="ARBA" id="ARBA00001946"/>
    </source>
</evidence>
<dbReference type="PROSITE" id="PS51462">
    <property type="entry name" value="NUDIX"/>
    <property type="match status" value="1"/>
</dbReference>
<dbReference type="Gene3D" id="3.90.79.10">
    <property type="entry name" value="Nucleoside Triphosphate Pyrophosphohydrolase"/>
    <property type="match status" value="1"/>
</dbReference>
<evidence type="ECO:0000256" key="13">
    <source>
        <dbReference type="PIRSR" id="PIRSR604385-2"/>
    </source>
</evidence>
<evidence type="ECO:0000256" key="7">
    <source>
        <dbReference type="ARBA" id="ARBA00022842"/>
    </source>
</evidence>
<evidence type="ECO:0000256" key="14">
    <source>
        <dbReference type="PIRSR" id="PIRSR604385-3"/>
    </source>
</evidence>
<dbReference type="NCBIfam" id="TIGR00052">
    <property type="entry name" value="nudix-type nucleoside diphosphatase, YffH/AdpP family"/>
    <property type="match status" value="1"/>
</dbReference>
<evidence type="ECO:0000259" key="15">
    <source>
        <dbReference type="PROSITE" id="PS51462"/>
    </source>
</evidence>
<sequence>MTVPLFLYGPMAEQDFLTAALGADRPGLVPEAVLPDHDLSAAPASLPLPGLGGGVGAVRGRIVSDAEAVARLLYIGEVLGLGPVQQVRLSCEGQDIPARAFAGRPGTLAWQADCWSGSSRMTLCEAVREIVEDMAHRPAADLATTRAMILSRAAARVAACDAVPAELRSATGADSVEALRVETPHAGFFRTRGYHLRHPRFDGTLSPVLHREVFVATDAALVLPYDPLRDRVLLIEQFRMGPYGRGDPRPWMLEPVAGRIDAGETPEETALRECREEARLDLRGLEKISTHYCTPGYSTEVFHLFLGLCDLPDVAQGQGGLETENEDIRSHVIDFDRAMALLHSGEANNGPLVLSLIWLERERARLRASA</sequence>
<dbReference type="PANTHER" id="PTHR11839:SF5">
    <property type="entry name" value="ADP-RIBOSE PYROPHOSPHATASE"/>
    <property type="match status" value="1"/>
</dbReference>
<feature type="binding site" evidence="13">
    <location>
        <position position="257"/>
    </location>
    <ligand>
        <name>Mg(2+)</name>
        <dbReference type="ChEBI" id="CHEBI:18420"/>
        <label>1</label>
    </ligand>
</feature>
<dbReference type="GO" id="GO:0019693">
    <property type="term" value="P:ribose phosphate metabolic process"/>
    <property type="evidence" value="ECO:0007669"/>
    <property type="project" value="TreeGrafter"/>
</dbReference>
<feature type="binding site" evidence="13">
    <location>
        <position position="273"/>
    </location>
    <ligand>
        <name>Mg(2+)</name>
        <dbReference type="ChEBI" id="CHEBI:18420"/>
        <label>1</label>
    </ligand>
</feature>
<evidence type="ECO:0000256" key="11">
    <source>
        <dbReference type="ARBA" id="ARBA00033056"/>
    </source>
</evidence>